<gene>
    <name evidence="1" type="ORF">LCGC14_1131200</name>
</gene>
<protein>
    <submittedName>
        <fullName evidence="1">Uncharacterized protein</fullName>
    </submittedName>
</protein>
<name>A0A0F9PJ96_9ZZZZ</name>
<feature type="non-terminal residue" evidence="1">
    <location>
        <position position="1"/>
    </location>
</feature>
<sequence>PSGNKTVIGLRDIRYDFTRVTDYPQQATVVVSGELTDLANPVSNQAITDYRFTVLGSGSLDATISGSADGDPPIIILDYPPDLETQVSPDTDISWSLTDNASGVDPTTVRLLLNGAVKIENDVATVGAFTRVANSERGFDYVYNPEGAFGFGTTVSATIEADDFVGNSVSTDYEFTITPDETLNITNFFMDQGSSILTNSGTQVSFCLEDFTYGVNVSGSYILVNGVVPSGLLIVPSGLGPDKITYTFPVAGNIGLRTDVDIFVHAENFFPGSFPVIKEQTFGLRPGYEVDWPNRSTGAGSGAETVFPYITNIQVLAEVLNFGKNFNQAGLFYRFLTENQHSAGLGASLVSNIQVADFPAYLNSLNTIFEYGKTIVLEVEVADNEGNQLSFTHTFTIEDKPN</sequence>
<dbReference type="EMBL" id="LAZR01005299">
    <property type="protein sequence ID" value="KKN01096.1"/>
    <property type="molecule type" value="Genomic_DNA"/>
</dbReference>
<evidence type="ECO:0000313" key="1">
    <source>
        <dbReference type="EMBL" id="KKN01096.1"/>
    </source>
</evidence>
<reference evidence="1" key="1">
    <citation type="journal article" date="2015" name="Nature">
        <title>Complex archaea that bridge the gap between prokaryotes and eukaryotes.</title>
        <authorList>
            <person name="Spang A."/>
            <person name="Saw J.H."/>
            <person name="Jorgensen S.L."/>
            <person name="Zaremba-Niedzwiedzka K."/>
            <person name="Martijn J."/>
            <person name="Lind A.E."/>
            <person name="van Eijk R."/>
            <person name="Schleper C."/>
            <person name="Guy L."/>
            <person name="Ettema T.J."/>
        </authorList>
    </citation>
    <scope>NUCLEOTIDE SEQUENCE</scope>
</reference>
<accession>A0A0F9PJ96</accession>
<dbReference type="AlphaFoldDB" id="A0A0F9PJ96"/>
<proteinExistence type="predicted"/>
<organism evidence="1">
    <name type="scientific">marine sediment metagenome</name>
    <dbReference type="NCBI Taxonomy" id="412755"/>
    <lineage>
        <taxon>unclassified sequences</taxon>
        <taxon>metagenomes</taxon>
        <taxon>ecological metagenomes</taxon>
    </lineage>
</organism>
<comment type="caution">
    <text evidence="1">The sequence shown here is derived from an EMBL/GenBank/DDBJ whole genome shotgun (WGS) entry which is preliminary data.</text>
</comment>